<feature type="transmembrane region" description="Helical" evidence="8">
    <location>
        <begin position="35"/>
        <end position="56"/>
    </location>
</feature>
<dbReference type="InterPro" id="IPR007387">
    <property type="entry name" value="TRAP_DctQ"/>
</dbReference>
<sequence length="110" mass="12583">MMWFIFPGMVKVFYDKQDIVIDLFTGMMPKSVQKIFAILSSGIITIFCAVLTWQSYLFMMINIKKKMFTSQLPTKYYLIAIVLCVGITTVMSLTRTLEMFVGEPKKGEAA</sequence>
<evidence type="ECO:0000259" key="9">
    <source>
        <dbReference type="Pfam" id="PF04290"/>
    </source>
</evidence>
<dbReference type="PANTHER" id="PTHR35011:SF2">
    <property type="entry name" value="2,3-DIKETO-L-GULONATE TRAP TRANSPORTER SMALL PERMEASE PROTEIN YIAM"/>
    <property type="match status" value="1"/>
</dbReference>
<evidence type="ECO:0000256" key="4">
    <source>
        <dbReference type="ARBA" id="ARBA00022519"/>
    </source>
</evidence>
<dbReference type="Pfam" id="PF04290">
    <property type="entry name" value="DctQ"/>
    <property type="match status" value="1"/>
</dbReference>
<evidence type="ECO:0000256" key="3">
    <source>
        <dbReference type="ARBA" id="ARBA00022475"/>
    </source>
</evidence>
<dbReference type="GO" id="GO:0022857">
    <property type="term" value="F:transmembrane transporter activity"/>
    <property type="evidence" value="ECO:0007669"/>
    <property type="project" value="TreeGrafter"/>
</dbReference>
<keyword evidence="2" id="KW-0813">Transport</keyword>
<dbReference type="AlphaFoldDB" id="A0A645GGH4"/>
<keyword evidence="7 8" id="KW-0472">Membrane</keyword>
<dbReference type="EMBL" id="VSSQ01075414">
    <property type="protein sequence ID" value="MPN26018.1"/>
    <property type="molecule type" value="Genomic_DNA"/>
</dbReference>
<evidence type="ECO:0000256" key="7">
    <source>
        <dbReference type="ARBA" id="ARBA00023136"/>
    </source>
</evidence>
<proteinExistence type="predicted"/>
<feature type="transmembrane region" description="Helical" evidence="8">
    <location>
        <begin position="76"/>
        <end position="97"/>
    </location>
</feature>
<feature type="domain" description="Tripartite ATP-independent periplasmic transporters DctQ component" evidence="9">
    <location>
        <begin position="1"/>
        <end position="100"/>
    </location>
</feature>
<evidence type="ECO:0000256" key="6">
    <source>
        <dbReference type="ARBA" id="ARBA00022989"/>
    </source>
</evidence>
<name>A0A645GGH4_9ZZZZ</name>
<reference evidence="10" key="1">
    <citation type="submission" date="2019-08" db="EMBL/GenBank/DDBJ databases">
        <authorList>
            <person name="Kucharzyk K."/>
            <person name="Murdoch R.W."/>
            <person name="Higgins S."/>
            <person name="Loffler F."/>
        </authorList>
    </citation>
    <scope>NUCLEOTIDE SEQUENCE</scope>
</reference>
<keyword evidence="5 8" id="KW-0812">Transmembrane</keyword>
<dbReference type="PANTHER" id="PTHR35011">
    <property type="entry name" value="2,3-DIKETO-L-GULONATE TRAP TRANSPORTER SMALL PERMEASE PROTEIN YIAM"/>
    <property type="match status" value="1"/>
</dbReference>
<comment type="subcellular location">
    <subcellularLocation>
        <location evidence="1">Cell inner membrane</location>
        <topology evidence="1">Multi-pass membrane protein</topology>
    </subcellularLocation>
</comment>
<evidence type="ECO:0000256" key="2">
    <source>
        <dbReference type="ARBA" id="ARBA00022448"/>
    </source>
</evidence>
<organism evidence="10">
    <name type="scientific">bioreactor metagenome</name>
    <dbReference type="NCBI Taxonomy" id="1076179"/>
    <lineage>
        <taxon>unclassified sequences</taxon>
        <taxon>metagenomes</taxon>
        <taxon>ecological metagenomes</taxon>
    </lineage>
</organism>
<evidence type="ECO:0000313" key="10">
    <source>
        <dbReference type="EMBL" id="MPN26018.1"/>
    </source>
</evidence>
<evidence type="ECO:0000256" key="8">
    <source>
        <dbReference type="SAM" id="Phobius"/>
    </source>
</evidence>
<comment type="caution">
    <text evidence="10">The sequence shown here is derived from an EMBL/GenBank/DDBJ whole genome shotgun (WGS) entry which is preliminary data.</text>
</comment>
<keyword evidence="3" id="KW-1003">Cell membrane</keyword>
<keyword evidence="4" id="KW-0997">Cell inner membrane</keyword>
<dbReference type="InterPro" id="IPR055348">
    <property type="entry name" value="DctQ"/>
</dbReference>
<keyword evidence="6 8" id="KW-1133">Transmembrane helix</keyword>
<protein>
    <recommendedName>
        <fullName evidence="9">Tripartite ATP-independent periplasmic transporters DctQ component domain-containing protein</fullName>
    </recommendedName>
</protein>
<accession>A0A645GGH4</accession>
<gene>
    <name evidence="10" type="ORF">SDC9_173440</name>
</gene>
<dbReference type="GO" id="GO:0015740">
    <property type="term" value="P:C4-dicarboxylate transport"/>
    <property type="evidence" value="ECO:0007669"/>
    <property type="project" value="TreeGrafter"/>
</dbReference>
<dbReference type="GO" id="GO:0005886">
    <property type="term" value="C:plasma membrane"/>
    <property type="evidence" value="ECO:0007669"/>
    <property type="project" value="UniProtKB-SubCell"/>
</dbReference>
<evidence type="ECO:0000256" key="5">
    <source>
        <dbReference type="ARBA" id="ARBA00022692"/>
    </source>
</evidence>
<evidence type="ECO:0000256" key="1">
    <source>
        <dbReference type="ARBA" id="ARBA00004429"/>
    </source>
</evidence>